<feature type="region of interest" description="Disordered" evidence="1">
    <location>
        <begin position="44"/>
        <end position="99"/>
    </location>
</feature>
<evidence type="ECO:0008006" key="4">
    <source>
        <dbReference type="Google" id="ProtNLM"/>
    </source>
</evidence>
<evidence type="ECO:0000313" key="3">
    <source>
        <dbReference type="Proteomes" id="UP000294003"/>
    </source>
</evidence>
<gene>
    <name evidence="2" type="ORF">DL762_006961</name>
</gene>
<dbReference type="EMBL" id="QJNS01000242">
    <property type="protein sequence ID" value="RYO81717.1"/>
    <property type="molecule type" value="Genomic_DNA"/>
</dbReference>
<dbReference type="Proteomes" id="UP000294003">
    <property type="component" value="Unassembled WGS sequence"/>
</dbReference>
<evidence type="ECO:0000313" key="2">
    <source>
        <dbReference type="EMBL" id="RYO81717.1"/>
    </source>
</evidence>
<protein>
    <recommendedName>
        <fullName evidence="4">Inhibitor of growth protein N-terminal histone-binding domain-containing protein</fullName>
    </recommendedName>
</protein>
<feature type="compositionally biased region" description="Basic and acidic residues" evidence="1">
    <location>
        <begin position="44"/>
        <end position="59"/>
    </location>
</feature>
<reference evidence="2 3" key="1">
    <citation type="submission" date="2018-06" db="EMBL/GenBank/DDBJ databases">
        <title>Complete Genomes of Monosporascus.</title>
        <authorList>
            <person name="Robinson A.J."/>
            <person name="Natvig D.O."/>
        </authorList>
    </citation>
    <scope>NUCLEOTIDE SEQUENCE [LARGE SCALE GENOMIC DNA]</scope>
    <source>
        <strain evidence="2 3">CBS 609.92</strain>
    </source>
</reference>
<proteinExistence type="predicted"/>
<name>A0ABY0H0Y0_9PEZI</name>
<keyword evidence="3" id="KW-1185">Reference proteome</keyword>
<accession>A0ABY0H0Y0</accession>
<sequence>MLDEDFNTKMADLAKIQQEANDAHARAIQSMAADLSDMCGRFEREMRAERATTDGHSDDSGTPGTTVRGQADGGVGKMERRKGPRKGPRDVVGSGSQAV</sequence>
<organism evidence="2 3">
    <name type="scientific">Monosporascus cannonballus</name>
    <dbReference type="NCBI Taxonomy" id="155416"/>
    <lineage>
        <taxon>Eukaryota</taxon>
        <taxon>Fungi</taxon>
        <taxon>Dikarya</taxon>
        <taxon>Ascomycota</taxon>
        <taxon>Pezizomycotina</taxon>
        <taxon>Sordariomycetes</taxon>
        <taxon>Xylariomycetidae</taxon>
        <taxon>Xylariales</taxon>
        <taxon>Xylariales incertae sedis</taxon>
        <taxon>Monosporascus</taxon>
    </lineage>
</organism>
<comment type="caution">
    <text evidence="2">The sequence shown here is derived from an EMBL/GenBank/DDBJ whole genome shotgun (WGS) entry which is preliminary data.</text>
</comment>
<evidence type="ECO:0000256" key="1">
    <source>
        <dbReference type="SAM" id="MobiDB-lite"/>
    </source>
</evidence>